<dbReference type="AlphaFoldDB" id="A0A0W8G2R5"/>
<accession>A0A0W8G2R5</accession>
<proteinExistence type="predicted"/>
<dbReference type="EMBL" id="LNQE01000326">
    <property type="protein sequence ID" value="KUG27463.1"/>
    <property type="molecule type" value="Genomic_DNA"/>
</dbReference>
<evidence type="ECO:0000313" key="1">
    <source>
        <dbReference type="EMBL" id="KUG27463.1"/>
    </source>
</evidence>
<comment type="caution">
    <text evidence="1">The sequence shown here is derived from an EMBL/GenBank/DDBJ whole genome shotgun (WGS) entry which is preliminary data.</text>
</comment>
<organism evidence="1">
    <name type="scientific">hydrocarbon metagenome</name>
    <dbReference type="NCBI Taxonomy" id="938273"/>
    <lineage>
        <taxon>unclassified sequences</taxon>
        <taxon>metagenomes</taxon>
        <taxon>ecological metagenomes</taxon>
    </lineage>
</organism>
<reference evidence="1" key="1">
    <citation type="journal article" date="2015" name="Proc. Natl. Acad. Sci. U.S.A.">
        <title>Networks of energetic and metabolic interactions define dynamics in microbial communities.</title>
        <authorList>
            <person name="Embree M."/>
            <person name="Liu J.K."/>
            <person name="Al-Bassam M.M."/>
            <person name="Zengler K."/>
        </authorList>
    </citation>
    <scope>NUCLEOTIDE SEQUENCE</scope>
</reference>
<name>A0A0W8G2R5_9ZZZZ</name>
<sequence length="126" mass="13508">MAAAQPAWAASGYWIITGHQSGPVAAMDAAQAETFTGKRLFLDNETIAFESASCAIVPTLADHDAATYFADTFRITPQSLGHKAPKVFVIETGCDIPGLSSLILLDDGRMCFSLDGVFFFLSEELE</sequence>
<protein>
    <submittedName>
        <fullName evidence="1">Uncharacterized protein</fullName>
    </submittedName>
</protein>
<gene>
    <name evidence="1" type="ORF">ASZ90_002680</name>
</gene>